<comment type="caution">
    <text evidence="1">The sequence shown here is derived from an EMBL/GenBank/DDBJ whole genome shotgun (WGS) entry which is preliminary data.</text>
</comment>
<feature type="non-terminal residue" evidence="1">
    <location>
        <position position="34"/>
    </location>
</feature>
<keyword evidence="2" id="KW-1185">Reference proteome</keyword>
<dbReference type="AlphaFoldDB" id="A0A1Q8ZKE6"/>
<dbReference type="EMBL" id="LSRX01009048">
    <property type="protein sequence ID" value="OLP37007.1"/>
    <property type="molecule type" value="Genomic_DNA"/>
</dbReference>
<dbReference type="Proteomes" id="UP000186817">
    <property type="component" value="Unassembled WGS sequence"/>
</dbReference>
<accession>A0A1Q8ZKE6</accession>
<evidence type="ECO:0000313" key="1">
    <source>
        <dbReference type="EMBL" id="OLP37007.1"/>
    </source>
</evidence>
<proteinExistence type="predicted"/>
<gene>
    <name evidence="1" type="ORF">AK812_SmicGene48844</name>
</gene>
<evidence type="ECO:0000313" key="2">
    <source>
        <dbReference type="Proteomes" id="UP000186817"/>
    </source>
</evidence>
<sequence length="34" mass="3902">ASAWRTSATHRPCARKTRLWFFGVSWPPSVSRAQ</sequence>
<name>A0A1Q8ZKE6_SYMMI</name>
<organism evidence="1 2">
    <name type="scientific">Symbiodinium microadriaticum</name>
    <name type="common">Dinoflagellate</name>
    <name type="synonym">Zooxanthella microadriatica</name>
    <dbReference type="NCBI Taxonomy" id="2951"/>
    <lineage>
        <taxon>Eukaryota</taxon>
        <taxon>Sar</taxon>
        <taxon>Alveolata</taxon>
        <taxon>Dinophyceae</taxon>
        <taxon>Suessiales</taxon>
        <taxon>Symbiodiniaceae</taxon>
        <taxon>Symbiodinium</taxon>
    </lineage>
</organism>
<feature type="non-terminal residue" evidence="1">
    <location>
        <position position="1"/>
    </location>
</feature>
<reference evidence="1 2" key="1">
    <citation type="submission" date="2016-02" db="EMBL/GenBank/DDBJ databases">
        <title>Genome analysis of coral dinoflagellate symbionts highlights evolutionary adaptations to a symbiotic lifestyle.</title>
        <authorList>
            <person name="Aranda M."/>
            <person name="Li Y."/>
            <person name="Liew Y.J."/>
            <person name="Baumgarten S."/>
            <person name="Simakov O."/>
            <person name="Wilson M."/>
            <person name="Piel J."/>
            <person name="Ashoor H."/>
            <person name="Bougouffa S."/>
            <person name="Bajic V.B."/>
            <person name="Ryu T."/>
            <person name="Ravasi T."/>
            <person name="Bayer T."/>
            <person name="Micklem G."/>
            <person name="Kim H."/>
            <person name="Bhak J."/>
            <person name="Lajeunesse T.C."/>
            <person name="Voolstra C.R."/>
        </authorList>
    </citation>
    <scope>NUCLEOTIDE SEQUENCE [LARGE SCALE GENOMIC DNA]</scope>
    <source>
        <strain evidence="1 2">CCMP2467</strain>
    </source>
</reference>
<protein>
    <submittedName>
        <fullName evidence="1">Uncharacterized protein</fullName>
    </submittedName>
</protein>